<organism evidence="2 3">
    <name type="scientific">Marasmius crinis-equi</name>
    <dbReference type="NCBI Taxonomy" id="585013"/>
    <lineage>
        <taxon>Eukaryota</taxon>
        <taxon>Fungi</taxon>
        <taxon>Dikarya</taxon>
        <taxon>Basidiomycota</taxon>
        <taxon>Agaricomycotina</taxon>
        <taxon>Agaricomycetes</taxon>
        <taxon>Agaricomycetidae</taxon>
        <taxon>Agaricales</taxon>
        <taxon>Marasmiineae</taxon>
        <taxon>Marasmiaceae</taxon>
        <taxon>Marasmius</taxon>
    </lineage>
</organism>
<comment type="caution">
    <text evidence="2">The sequence shown here is derived from an EMBL/GenBank/DDBJ whole genome shotgun (WGS) entry which is preliminary data.</text>
</comment>
<feature type="compositionally biased region" description="Low complexity" evidence="1">
    <location>
        <begin position="137"/>
        <end position="153"/>
    </location>
</feature>
<dbReference type="EMBL" id="JBAHYK010000053">
    <property type="protein sequence ID" value="KAL0579613.1"/>
    <property type="molecule type" value="Genomic_DNA"/>
</dbReference>
<gene>
    <name evidence="2" type="ORF">V5O48_002385</name>
</gene>
<evidence type="ECO:0000256" key="1">
    <source>
        <dbReference type="SAM" id="MobiDB-lite"/>
    </source>
</evidence>
<sequence>MLHAGHRRIASDELSTNSQDRQKLTRRLFPVSSFSGITKAPCIRFTPGGAVSYSKPPVQKDLSADSAPHRPSLGKRAFLKTAKLLRRTSNLNFPPVESPYSQDQRPKSRWTLQSPLPDLALPPSPPSNRTSFHVSRRSLSSSYSLESSSSESSDASTIVPETPTEEAPQDEPTLKLSRSRSILSALQIEFEPVNRRSTIRLTNSSYNLASDISDDCIAPFSDLEADDENQLQSRQQDWDGWNTMEVRAKLRKLR</sequence>
<accession>A0ABR3FW48</accession>
<name>A0ABR3FW48_9AGAR</name>
<proteinExistence type="predicted"/>
<dbReference type="Proteomes" id="UP001465976">
    <property type="component" value="Unassembled WGS sequence"/>
</dbReference>
<feature type="region of interest" description="Disordered" evidence="1">
    <location>
        <begin position="90"/>
        <end position="176"/>
    </location>
</feature>
<feature type="region of interest" description="Disordered" evidence="1">
    <location>
        <begin position="1"/>
        <end position="21"/>
    </location>
</feature>
<reference evidence="2 3" key="1">
    <citation type="submission" date="2024-02" db="EMBL/GenBank/DDBJ databases">
        <title>A draft genome for the cacao thread blight pathogen Marasmius crinis-equi.</title>
        <authorList>
            <person name="Cohen S.P."/>
            <person name="Baruah I.K."/>
            <person name="Amoako-Attah I."/>
            <person name="Bukari Y."/>
            <person name="Meinhardt L.W."/>
            <person name="Bailey B.A."/>
        </authorList>
    </citation>
    <scope>NUCLEOTIDE SEQUENCE [LARGE SCALE GENOMIC DNA]</scope>
    <source>
        <strain evidence="2 3">GH-76</strain>
    </source>
</reference>
<evidence type="ECO:0000313" key="2">
    <source>
        <dbReference type="EMBL" id="KAL0579613.1"/>
    </source>
</evidence>
<keyword evidence="3" id="KW-1185">Reference proteome</keyword>
<protein>
    <submittedName>
        <fullName evidence="2">Uncharacterized protein</fullName>
    </submittedName>
</protein>
<feature type="region of interest" description="Disordered" evidence="1">
    <location>
        <begin position="56"/>
        <end position="75"/>
    </location>
</feature>
<evidence type="ECO:0000313" key="3">
    <source>
        <dbReference type="Proteomes" id="UP001465976"/>
    </source>
</evidence>